<accession>A0A0H3NMR4</accession>
<name>A0A0H3NMR4_YERE1</name>
<protein>
    <submittedName>
        <fullName evidence="1">Uncharacterized protein</fullName>
    </submittedName>
</protein>
<dbReference type="KEGG" id="yey:Y11_18131"/>
<dbReference type="HOGENOM" id="CLU_3159582_0_0_6"/>
<dbReference type="Proteomes" id="UP000008084">
    <property type="component" value="Chromosome"/>
</dbReference>
<dbReference type="AlphaFoldDB" id="A0A0H3NMR4"/>
<sequence length="48" mass="5275">MQEVLYFYCTIIFFIALLECNKSPLTTGPPAVLAVLVSPCAPKPFTAR</sequence>
<reference evidence="1 2" key="1">
    <citation type="journal article" date="2011" name="J. Bacteriol.">
        <title>Complete genome sequence of Yersinia enterocolitica subsp. palearctica serogroup O:3.</title>
        <authorList>
            <person name="Batzilla J."/>
            <person name="Hoper D."/>
            <person name="Antonenka U."/>
            <person name="Heesemann J."/>
            <person name="Rakin A."/>
        </authorList>
    </citation>
    <scope>NUCLEOTIDE SEQUENCE [LARGE SCALE GENOMIC DNA]</scope>
    <source>
        <strain evidence="2">DSM 13030 / CIP 106945 / Y11</strain>
    </source>
</reference>
<evidence type="ECO:0000313" key="1">
    <source>
        <dbReference type="EMBL" id="CBY26368.1"/>
    </source>
</evidence>
<evidence type="ECO:0000313" key="2">
    <source>
        <dbReference type="Proteomes" id="UP000008084"/>
    </source>
</evidence>
<proteinExistence type="predicted"/>
<gene>
    <name evidence="1" type="ordered locus">Y11_18131</name>
</gene>
<dbReference type="EMBL" id="FR729477">
    <property type="protein sequence ID" value="CBY26368.1"/>
    <property type="molecule type" value="Genomic_DNA"/>
</dbReference>
<organism evidence="1 2">
    <name type="scientific">Yersinia enterocolitica subsp. palearctica serotype O:3 (strain DSM 13030 / CIP 106945 / Y11)</name>
    <dbReference type="NCBI Taxonomy" id="930944"/>
    <lineage>
        <taxon>Bacteria</taxon>
        <taxon>Pseudomonadati</taxon>
        <taxon>Pseudomonadota</taxon>
        <taxon>Gammaproteobacteria</taxon>
        <taxon>Enterobacterales</taxon>
        <taxon>Yersiniaceae</taxon>
        <taxon>Yersinia</taxon>
    </lineage>
</organism>
<dbReference type="PATRIC" id="fig|930944.6.peg.1801"/>